<proteinExistence type="predicted"/>
<sequence length="61" mass="7310">MFNRFNIVRLSCCDGSRFQSAIYWILTQNGCQWESNHLHFRLHFSSIYPISFCINQLMKCC</sequence>
<organism evidence="1">
    <name type="scientific">Anguilla anguilla</name>
    <name type="common">European freshwater eel</name>
    <name type="synonym">Muraena anguilla</name>
    <dbReference type="NCBI Taxonomy" id="7936"/>
    <lineage>
        <taxon>Eukaryota</taxon>
        <taxon>Metazoa</taxon>
        <taxon>Chordata</taxon>
        <taxon>Craniata</taxon>
        <taxon>Vertebrata</taxon>
        <taxon>Euteleostomi</taxon>
        <taxon>Actinopterygii</taxon>
        <taxon>Neopterygii</taxon>
        <taxon>Teleostei</taxon>
        <taxon>Anguilliformes</taxon>
        <taxon>Anguillidae</taxon>
        <taxon>Anguilla</taxon>
    </lineage>
</organism>
<reference evidence="1" key="2">
    <citation type="journal article" date="2015" name="Fish Shellfish Immunol.">
        <title>Early steps in the European eel (Anguilla anguilla)-Vibrio vulnificus interaction in the gills: Role of the RtxA13 toxin.</title>
        <authorList>
            <person name="Callol A."/>
            <person name="Pajuelo D."/>
            <person name="Ebbesson L."/>
            <person name="Teles M."/>
            <person name="MacKenzie S."/>
            <person name="Amaro C."/>
        </authorList>
    </citation>
    <scope>NUCLEOTIDE SEQUENCE</scope>
</reference>
<evidence type="ECO:0000313" key="1">
    <source>
        <dbReference type="EMBL" id="JAH87442.1"/>
    </source>
</evidence>
<accession>A0A0E9WAS0</accession>
<dbReference type="AlphaFoldDB" id="A0A0E9WAS0"/>
<dbReference type="EMBL" id="GBXM01021135">
    <property type="protein sequence ID" value="JAH87442.1"/>
    <property type="molecule type" value="Transcribed_RNA"/>
</dbReference>
<protein>
    <submittedName>
        <fullName evidence="1">Uncharacterized protein</fullName>
    </submittedName>
</protein>
<name>A0A0E9WAS0_ANGAN</name>
<reference evidence="1" key="1">
    <citation type="submission" date="2014-11" db="EMBL/GenBank/DDBJ databases">
        <authorList>
            <person name="Amaro Gonzalez C."/>
        </authorList>
    </citation>
    <scope>NUCLEOTIDE SEQUENCE</scope>
</reference>